<accession>A0A1S1N4D3</accession>
<reference evidence="2 3" key="1">
    <citation type="submission" date="2016-10" db="EMBL/GenBank/DDBJ databases">
        <title>Pseudoalteromonas amylolytica sp. nov., isolated from the surface seawater.</title>
        <authorList>
            <person name="Wu Y.-H."/>
            <person name="Cheng H."/>
            <person name="Jin X.-B."/>
            <person name="Wang C.-S."/>
            <person name="Xu X.-W."/>
        </authorList>
    </citation>
    <scope>NUCLEOTIDE SEQUENCE [LARGE SCALE GENOMIC DNA]</scope>
    <source>
        <strain evidence="2 3">JCM 12483</strain>
    </source>
</reference>
<proteinExistence type="predicted"/>
<keyword evidence="1" id="KW-0812">Transmembrane</keyword>
<comment type="caution">
    <text evidence="2">The sequence shown here is derived from an EMBL/GenBank/DDBJ whole genome shotgun (WGS) entry which is preliminary data.</text>
</comment>
<protein>
    <submittedName>
        <fullName evidence="2">Uncharacterized protein</fullName>
    </submittedName>
</protein>
<evidence type="ECO:0000313" key="2">
    <source>
        <dbReference type="EMBL" id="OHU94519.1"/>
    </source>
</evidence>
<keyword evidence="1" id="KW-0472">Membrane</keyword>
<gene>
    <name evidence="2" type="ORF">BIW53_15740</name>
</gene>
<keyword evidence="3" id="KW-1185">Reference proteome</keyword>
<feature type="transmembrane region" description="Helical" evidence="1">
    <location>
        <begin position="69"/>
        <end position="98"/>
    </location>
</feature>
<evidence type="ECO:0000256" key="1">
    <source>
        <dbReference type="SAM" id="Phobius"/>
    </source>
</evidence>
<dbReference type="AlphaFoldDB" id="A0A1S1N4D3"/>
<evidence type="ECO:0000313" key="3">
    <source>
        <dbReference type="Proteomes" id="UP000180253"/>
    </source>
</evidence>
<keyword evidence="1" id="KW-1133">Transmembrane helix</keyword>
<dbReference type="Proteomes" id="UP000180253">
    <property type="component" value="Unassembled WGS sequence"/>
</dbReference>
<sequence length="127" mass="14356">MLAVASALFLCGWLLVLAPLDSSELRGNTFVVDTAVFQLEGKAQKSQAQPRALSQAQQFLHVYQSMPQAILLFVFALLCVSCIAYLPRLFLSLIPWYCRCQSLAKLRFSLWRNNNILKRHTSHSLSL</sequence>
<dbReference type="EMBL" id="MNAN01000034">
    <property type="protein sequence ID" value="OHU94519.1"/>
    <property type="molecule type" value="Genomic_DNA"/>
</dbReference>
<name>A0A1S1N4D3_9GAMM</name>
<organism evidence="2 3">
    <name type="scientific">Pseudoalteromonas byunsanensis</name>
    <dbReference type="NCBI Taxonomy" id="327939"/>
    <lineage>
        <taxon>Bacteria</taxon>
        <taxon>Pseudomonadati</taxon>
        <taxon>Pseudomonadota</taxon>
        <taxon>Gammaproteobacteria</taxon>
        <taxon>Alteromonadales</taxon>
        <taxon>Pseudoalteromonadaceae</taxon>
        <taxon>Pseudoalteromonas</taxon>
    </lineage>
</organism>